<reference evidence="4" key="2">
    <citation type="submission" date="2015-01" db="EMBL/GenBank/DDBJ databases">
        <title>Evolutionary Origins and Diversification of the Mycorrhizal Mutualists.</title>
        <authorList>
            <consortium name="DOE Joint Genome Institute"/>
            <consortium name="Mycorrhizal Genomics Consortium"/>
            <person name="Kohler A."/>
            <person name="Kuo A."/>
            <person name="Nagy L.G."/>
            <person name="Floudas D."/>
            <person name="Copeland A."/>
            <person name="Barry K.W."/>
            <person name="Cichocki N."/>
            <person name="Veneault-Fourrey C."/>
            <person name="LaButti K."/>
            <person name="Lindquist E.A."/>
            <person name="Lipzen A."/>
            <person name="Lundell T."/>
            <person name="Morin E."/>
            <person name="Murat C."/>
            <person name="Riley R."/>
            <person name="Ohm R."/>
            <person name="Sun H."/>
            <person name="Tunlid A."/>
            <person name="Henrissat B."/>
            <person name="Grigoriev I.V."/>
            <person name="Hibbett D.S."/>
            <person name="Martin F."/>
        </authorList>
    </citation>
    <scope>NUCLEOTIDE SEQUENCE [LARGE SCALE GENOMIC DNA]</scope>
    <source>
        <strain evidence="4">441</strain>
    </source>
</reference>
<feature type="region of interest" description="Disordered" evidence="2">
    <location>
        <begin position="1"/>
        <end position="25"/>
    </location>
</feature>
<dbReference type="EMBL" id="KN833736">
    <property type="protein sequence ID" value="KIK22685.1"/>
    <property type="molecule type" value="Genomic_DNA"/>
</dbReference>
<dbReference type="AlphaFoldDB" id="A0A0C9YCX0"/>
<name>A0A0C9YCX0_9AGAM</name>
<protein>
    <submittedName>
        <fullName evidence="3">Uncharacterized protein</fullName>
    </submittedName>
</protein>
<evidence type="ECO:0000313" key="3">
    <source>
        <dbReference type="EMBL" id="KIK22685.1"/>
    </source>
</evidence>
<evidence type="ECO:0000313" key="4">
    <source>
        <dbReference type="Proteomes" id="UP000054018"/>
    </source>
</evidence>
<reference evidence="3 4" key="1">
    <citation type="submission" date="2014-04" db="EMBL/GenBank/DDBJ databases">
        <authorList>
            <consortium name="DOE Joint Genome Institute"/>
            <person name="Kuo A."/>
            <person name="Kohler A."/>
            <person name="Costa M.D."/>
            <person name="Nagy L.G."/>
            <person name="Floudas D."/>
            <person name="Copeland A."/>
            <person name="Barry K.W."/>
            <person name="Cichocki N."/>
            <person name="Veneault-Fourrey C."/>
            <person name="LaButti K."/>
            <person name="Lindquist E.A."/>
            <person name="Lipzen A."/>
            <person name="Lundell T."/>
            <person name="Morin E."/>
            <person name="Murat C."/>
            <person name="Sun H."/>
            <person name="Tunlid A."/>
            <person name="Henrissat B."/>
            <person name="Grigoriev I.V."/>
            <person name="Hibbett D.S."/>
            <person name="Martin F."/>
            <person name="Nordberg H.P."/>
            <person name="Cantor M.N."/>
            <person name="Hua S.X."/>
        </authorList>
    </citation>
    <scope>NUCLEOTIDE SEQUENCE [LARGE SCALE GENOMIC DNA]</scope>
    <source>
        <strain evidence="3 4">441</strain>
    </source>
</reference>
<evidence type="ECO:0000256" key="1">
    <source>
        <dbReference type="SAM" id="Coils"/>
    </source>
</evidence>
<proteinExistence type="predicted"/>
<organism evidence="3 4">
    <name type="scientific">Pisolithus microcarpus 441</name>
    <dbReference type="NCBI Taxonomy" id="765257"/>
    <lineage>
        <taxon>Eukaryota</taxon>
        <taxon>Fungi</taxon>
        <taxon>Dikarya</taxon>
        <taxon>Basidiomycota</taxon>
        <taxon>Agaricomycotina</taxon>
        <taxon>Agaricomycetes</taxon>
        <taxon>Agaricomycetidae</taxon>
        <taxon>Boletales</taxon>
        <taxon>Sclerodermatineae</taxon>
        <taxon>Pisolithaceae</taxon>
        <taxon>Pisolithus</taxon>
    </lineage>
</organism>
<dbReference type="HOGENOM" id="CLU_1225199_0_0_1"/>
<gene>
    <name evidence="3" type="ORF">PISMIDRAFT_11404</name>
</gene>
<sequence>MAPIRSSAQRCSPRKGRSTPRALNVLADSDKELDPKELIQKMSQIVDLLEEDVKRSHKETQKLMAEKEKAEKAEANAKAAEENLRKMMERPHTLTPSGVVYVKSALIAPSSWLIAATPSVMWRDIPAHLKQKPVTAAKLKELFENKYIYVVHYTCPTAGCLTDVESKPIENDLAGSIINAVNDTLGPPAKQVIPNPHLNKSDIWADIFYDKA</sequence>
<keyword evidence="4" id="KW-1185">Reference proteome</keyword>
<feature type="compositionally biased region" description="Polar residues" evidence="2">
    <location>
        <begin position="1"/>
        <end position="10"/>
    </location>
</feature>
<feature type="coiled-coil region" evidence="1">
    <location>
        <begin position="39"/>
        <end position="90"/>
    </location>
</feature>
<evidence type="ECO:0000256" key="2">
    <source>
        <dbReference type="SAM" id="MobiDB-lite"/>
    </source>
</evidence>
<keyword evidence="1" id="KW-0175">Coiled coil</keyword>
<dbReference type="STRING" id="765257.A0A0C9YCX0"/>
<dbReference type="Proteomes" id="UP000054018">
    <property type="component" value="Unassembled WGS sequence"/>
</dbReference>
<accession>A0A0C9YCX0</accession>